<proteinExistence type="predicted"/>
<organism evidence="1 2">
    <name type="scientific">Wuchereria bancrofti</name>
    <dbReference type="NCBI Taxonomy" id="6293"/>
    <lineage>
        <taxon>Eukaryota</taxon>
        <taxon>Metazoa</taxon>
        <taxon>Ecdysozoa</taxon>
        <taxon>Nematoda</taxon>
        <taxon>Chromadorea</taxon>
        <taxon>Rhabditida</taxon>
        <taxon>Spirurina</taxon>
        <taxon>Spiruromorpha</taxon>
        <taxon>Filarioidea</taxon>
        <taxon>Onchocercidae</taxon>
        <taxon>Wuchereria</taxon>
    </lineage>
</organism>
<reference evidence="1" key="2">
    <citation type="journal article" date="2016" name="Mol. Ecol.">
        <title>Population genomics of the filarial nematode parasite Wuchereria bancrofti from mosquitoes.</title>
        <authorList>
            <person name="Small S.T."/>
            <person name="Reimer L.J."/>
            <person name="Tisch D.J."/>
            <person name="King C.L."/>
            <person name="Christensen B.M."/>
            <person name="Siba P.M."/>
            <person name="Kazura J.W."/>
            <person name="Serre D."/>
            <person name="Zimmerman P.A."/>
        </authorList>
    </citation>
    <scope>NUCLEOTIDE SEQUENCE</scope>
    <source>
        <strain evidence="1">pt0022</strain>
    </source>
</reference>
<name>A0AAF5Q604_WUCBA</name>
<dbReference type="Proteomes" id="UP000093561">
    <property type="component" value="Unassembled WGS sequence"/>
</dbReference>
<reference evidence="1" key="1">
    <citation type="submission" date="2015-03" db="EMBL/GenBank/DDBJ databases">
        <title>Wuchereria bancrofti Genome Sequencing Papua New Guinea Strain.</title>
        <authorList>
            <person name="Small S.T."/>
            <person name="Serre D."/>
            <person name="Zimmerman P.A."/>
        </authorList>
    </citation>
    <scope>NUCLEOTIDE SEQUENCE [LARGE SCALE GENOMIC DNA]</scope>
    <source>
        <strain evidence="1">pt0022</strain>
    </source>
</reference>
<evidence type="ECO:0000313" key="2">
    <source>
        <dbReference type="WBParaSite" id="mrna-Wban_11117"/>
    </source>
</evidence>
<evidence type="ECO:0000313" key="1">
    <source>
        <dbReference type="Proteomes" id="UP000093561"/>
    </source>
</evidence>
<dbReference type="WBParaSite" id="mrna-Wban_11117">
    <property type="protein sequence ID" value="mrna-Wban_11117"/>
    <property type="gene ID" value="Wban_11117"/>
</dbReference>
<dbReference type="AlphaFoldDB" id="A0AAF5Q604"/>
<sequence length="83" mass="9656">MILSSLVVFNLTDPVFLRTVSPIQEKGVTWNFSVSEGQSSRRLSNPTRNKRLVILFRRKVLEIYTRGKKKIKPSRNRSYATNM</sequence>
<accession>A0AAF5Q604</accession>
<reference evidence="2" key="3">
    <citation type="submission" date="2024-02" db="UniProtKB">
        <authorList>
            <consortium name="WormBaseParasite"/>
        </authorList>
    </citation>
    <scope>IDENTIFICATION</scope>
    <source>
        <strain evidence="2">pt0022</strain>
    </source>
</reference>
<protein>
    <submittedName>
        <fullName evidence="2">Uncharacterized protein</fullName>
    </submittedName>
</protein>